<dbReference type="Proteomes" id="UP000636479">
    <property type="component" value="Unassembled WGS sequence"/>
</dbReference>
<dbReference type="Gene3D" id="4.10.240.10">
    <property type="entry name" value="Zn(2)-C6 fungal-type DNA-binding domain"/>
    <property type="match status" value="1"/>
</dbReference>
<dbReference type="EMBL" id="JACAZF010000007">
    <property type="protein sequence ID" value="KAF7298647.1"/>
    <property type="molecule type" value="Genomic_DNA"/>
</dbReference>
<dbReference type="PROSITE" id="PS00463">
    <property type="entry name" value="ZN2_CY6_FUNGAL_1"/>
    <property type="match status" value="1"/>
</dbReference>
<dbReference type="Pfam" id="PF00172">
    <property type="entry name" value="Zn_clus"/>
    <property type="match status" value="1"/>
</dbReference>
<dbReference type="RefSeq" id="XP_037218035.1">
    <property type="nucleotide sequence ID" value="XM_037364793.1"/>
</dbReference>
<keyword evidence="2" id="KW-0539">Nucleus</keyword>
<evidence type="ECO:0000256" key="2">
    <source>
        <dbReference type="ARBA" id="ARBA00023242"/>
    </source>
</evidence>
<dbReference type="SUPFAM" id="SSF57701">
    <property type="entry name" value="Zn2/Cys6 DNA-binding domain"/>
    <property type="match status" value="1"/>
</dbReference>
<evidence type="ECO:0000313" key="5">
    <source>
        <dbReference type="EMBL" id="KAF7298647.1"/>
    </source>
</evidence>
<dbReference type="GO" id="GO:0008270">
    <property type="term" value="F:zinc ion binding"/>
    <property type="evidence" value="ECO:0007669"/>
    <property type="project" value="InterPro"/>
</dbReference>
<dbReference type="InterPro" id="IPR050613">
    <property type="entry name" value="Sec_Metabolite_Reg"/>
</dbReference>
<keyword evidence="6" id="KW-1185">Reference proteome</keyword>
<proteinExistence type="predicted"/>
<feature type="compositionally biased region" description="Gly residues" evidence="3">
    <location>
        <begin position="416"/>
        <end position="434"/>
    </location>
</feature>
<evidence type="ECO:0000256" key="3">
    <source>
        <dbReference type="SAM" id="MobiDB-lite"/>
    </source>
</evidence>
<reference evidence="5" key="1">
    <citation type="submission" date="2020-05" db="EMBL/GenBank/DDBJ databases">
        <title>Mycena genomes resolve the evolution of fungal bioluminescence.</title>
        <authorList>
            <person name="Tsai I.J."/>
        </authorList>
    </citation>
    <scope>NUCLEOTIDE SEQUENCE</scope>
    <source>
        <strain evidence="5">171206Taipei</strain>
    </source>
</reference>
<dbReference type="InterPro" id="IPR001138">
    <property type="entry name" value="Zn2Cys6_DnaBD"/>
</dbReference>
<dbReference type="CDD" id="cd00067">
    <property type="entry name" value="GAL4"/>
    <property type="match status" value="1"/>
</dbReference>
<gene>
    <name evidence="5" type="ORF">MIND_00811800</name>
</gene>
<accession>A0A8H6SHW5</accession>
<feature type="compositionally biased region" description="Basic residues" evidence="3">
    <location>
        <begin position="199"/>
        <end position="213"/>
    </location>
</feature>
<dbReference type="OrthoDB" id="2269373at2759"/>
<evidence type="ECO:0000256" key="1">
    <source>
        <dbReference type="ARBA" id="ARBA00004123"/>
    </source>
</evidence>
<feature type="region of interest" description="Disordered" evidence="3">
    <location>
        <begin position="342"/>
        <end position="437"/>
    </location>
</feature>
<sequence>MLPSPSPDDSPTTTTIFLPTPLDVFRQTNSQITKTKTEDMDMEFALDTDHRKRRRNRTTQSCLNCHTSKRKCDRKRPCQRCIQLGLTGLCVYEIDDPALRDDPSIDESTRLRNRIAELESLVRELRGMSFRLIVSCATSQLAAHIARSRLTTSLHYYTYLPSCVPYPPLHHSLPPPGKPHPRWADAALRDGDPAEKWHSRASKHCPPPAKRRLSSPGLSSASAHLSSSSAHPPAATIHPQRTLLPPIKTEDTGAGGGLYRFSASPPPASAPPRFFGVGAGAGGDHDALDEYCACRGGPAVAGLAGALDGAMAAHSHNRCVVYRRMAELARVLGPDTYDLPPVSALDDGGAPGTASSAGSHPTPGTGSNTLLSPLSPAASFAGAGPLAGPGSPHSSASASASVSGGGSPAFHTHGPPGAGNGNGNGGNGGGGGSPAGSPGEWSGYGGYFPQDMGGYAMMPVGVGMGLGLMMNGHNGHAHQMHGQHAGGQHHQHSQHGHHGGHGAHHGAHGHGMPVYGHGTHVIG</sequence>
<feature type="domain" description="Zn(2)-C6 fungal-type" evidence="4">
    <location>
        <begin position="61"/>
        <end position="92"/>
    </location>
</feature>
<dbReference type="SMART" id="SM00066">
    <property type="entry name" value="GAL4"/>
    <property type="match status" value="1"/>
</dbReference>
<evidence type="ECO:0000313" key="6">
    <source>
        <dbReference type="Proteomes" id="UP000636479"/>
    </source>
</evidence>
<dbReference type="PANTHER" id="PTHR31001:SF81">
    <property type="entry name" value="ZN(II)2CYS6 TRANSCRIPTION FACTOR"/>
    <property type="match status" value="1"/>
</dbReference>
<feature type="region of interest" description="Disordered" evidence="3">
    <location>
        <begin position="478"/>
        <end position="511"/>
    </location>
</feature>
<dbReference type="GeneID" id="59347309"/>
<feature type="compositionally biased region" description="Low complexity" evidence="3">
    <location>
        <begin position="370"/>
        <end position="402"/>
    </location>
</feature>
<dbReference type="AlphaFoldDB" id="A0A8H6SHW5"/>
<dbReference type="GO" id="GO:0005634">
    <property type="term" value="C:nucleus"/>
    <property type="evidence" value="ECO:0007669"/>
    <property type="project" value="UniProtKB-SubCell"/>
</dbReference>
<organism evidence="5 6">
    <name type="scientific">Mycena indigotica</name>
    <dbReference type="NCBI Taxonomy" id="2126181"/>
    <lineage>
        <taxon>Eukaryota</taxon>
        <taxon>Fungi</taxon>
        <taxon>Dikarya</taxon>
        <taxon>Basidiomycota</taxon>
        <taxon>Agaricomycotina</taxon>
        <taxon>Agaricomycetes</taxon>
        <taxon>Agaricomycetidae</taxon>
        <taxon>Agaricales</taxon>
        <taxon>Marasmiineae</taxon>
        <taxon>Mycenaceae</taxon>
        <taxon>Mycena</taxon>
    </lineage>
</organism>
<feature type="compositionally biased region" description="Basic residues" evidence="3">
    <location>
        <begin position="478"/>
        <end position="508"/>
    </location>
</feature>
<dbReference type="PROSITE" id="PS50048">
    <property type="entry name" value="ZN2_CY6_FUNGAL_2"/>
    <property type="match status" value="1"/>
</dbReference>
<dbReference type="PANTHER" id="PTHR31001">
    <property type="entry name" value="UNCHARACTERIZED TRANSCRIPTIONAL REGULATORY PROTEIN"/>
    <property type="match status" value="1"/>
</dbReference>
<feature type="region of interest" description="Disordered" evidence="3">
    <location>
        <begin position="192"/>
        <end position="237"/>
    </location>
</feature>
<comment type="subcellular location">
    <subcellularLocation>
        <location evidence="1">Nucleus</location>
    </subcellularLocation>
</comment>
<protein>
    <submittedName>
        <fullName evidence="5">Zn(2)-C6 fungal-type domain-containing protein</fullName>
    </submittedName>
</protein>
<dbReference type="GO" id="GO:0000981">
    <property type="term" value="F:DNA-binding transcription factor activity, RNA polymerase II-specific"/>
    <property type="evidence" value="ECO:0007669"/>
    <property type="project" value="InterPro"/>
</dbReference>
<dbReference type="InterPro" id="IPR036864">
    <property type="entry name" value="Zn2-C6_fun-type_DNA-bd_sf"/>
</dbReference>
<comment type="caution">
    <text evidence="5">The sequence shown here is derived from an EMBL/GenBank/DDBJ whole genome shotgun (WGS) entry which is preliminary data.</text>
</comment>
<evidence type="ECO:0000259" key="4">
    <source>
        <dbReference type="PROSITE" id="PS50048"/>
    </source>
</evidence>
<name>A0A8H6SHW5_9AGAR</name>
<feature type="compositionally biased region" description="Low complexity" evidence="3">
    <location>
        <begin position="214"/>
        <end position="235"/>
    </location>
</feature>